<gene>
    <name evidence="1" type="ORF">LTS18_008909</name>
</gene>
<keyword evidence="2" id="KW-1185">Reference proteome</keyword>
<evidence type="ECO:0000313" key="2">
    <source>
        <dbReference type="Proteomes" id="UP001186974"/>
    </source>
</evidence>
<comment type="caution">
    <text evidence="1">The sequence shown here is derived from an EMBL/GenBank/DDBJ whole genome shotgun (WGS) entry which is preliminary data.</text>
</comment>
<evidence type="ECO:0000313" key="1">
    <source>
        <dbReference type="EMBL" id="KAK3060274.1"/>
    </source>
</evidence>
<reference evidence="1" key="1">
    <citation type="submission" date="2024-09" db="EMBL/GenBank/DDBJ databases">
        <title>Black Yeasts Isolated from many extreme environments.</title>
        <authorList>
            <person name="Coleine C."/>
            <person name="Stajich J.E."/>
            <person name="Selbmann L."/>
        </authorList>
    </citation>
    <scope>NUCLEOTIDE SEQUENCE</scope>
    <source>
        <strain evidence="1">CCFEE 5737</strain>
    </source>
</reference>
<accession>A0ACC3D1H2</accession>
<dbReference type="Proteomes" id="UP001186974">
    <property type="component" value="Unassembled WGS sequence"/>
</dbReference>
<organism evidence="1 2">
    <name type="scientific">Coniosporium uncinatum</name>
    <dbReference type="NCBI Taxonomy" id="93489"/>
    <lineage>
        <taxon>Eukaryota</taxon>
        <taxon>Fungi</taxon>
        <taxon>Dikarya</taxon>
        <taxon>Ascomycota</taxon>
        <taxon>Pezizomycotina</taxon>
        <taxon>Dothideomycetes</taxon>
        <taxon>Dothideomycetes incertae sedis</taxon>
        <taxon>Coniosporium</taxon>
    </lineage>
</organism>
<name>A0ACC3D1H2_9PEZI</name>
<protein>
    <submittedName>
        <fullName evidence="1">Uncharacterized protein</fullName>
    </submittedName>
</protein>
<proteinExistence type="predicted"/>
<sequence length="99" mass="11201">MEPYKPTEPVSETAEKDETEAPLEDSEDEYSDEKPPNAELAKQEKQSMLVRRTIRKWWRLAGIAGHPESCDQLGEGDFMVNWTKAIAPQLEGRIKIAAS</sequence>
<dbReference type="EMBL" id="JAWDJW010008706">
    <property type="protein sequence ID" value="KAK3060274.1"/>
    <property type="molecule type" value="Genomic_DNA"/>
</dbReference>